<dbReference type="EMBL" id="CAJVPW010044137">
    <property type="protein sequence ID" value="CAG8753450.1"/>
    <property type="molecule type" value="Genomic_DNA"/>
</dbReference>
<protein>
    <submittedName>
        <fullName evidence="1">3539_t:CDS:1</fullName>
    </submittedName>
</protein>
<proteinExistence type="predicted"/>
<sequence>NKNSAFEWYLNSAVTEHECDYNNHFRWIKHDNFRNIEEIGR</sequence>
<keyword evidence="2" id="KW-1185">Reference proteome</keyword>
<evidence type="ECO:0000313" key="2">
    <source>
        <dbReference type="Proteomes" id="UP000789366"/>
    </source>
</evidence>
<dbReference type="Proteomes" id="UP000789366">
    <property type="component" value="Unassembled WGS sequence"/>
</dbReference>
<feature type="non-terminal residue" evidence="1">
    <location>
        <position position="1"/>
    </location>
</feature>
<comment type="caution">
    <text evidence="1">The sequence shown here is derived from an EMBL/GenBank/DDBJ whole genome shotgun (WGS) entry which is preliminary data.</text>
</comment>
<organism evidence="1 2">
    <name type="scientific">Cetraspora pellucida</name>
    <dbReference type="NCBI Taxonomy" id="1433469"/>
    <lineage>
        <taxon>Eukaryota</taxon>
        <taxon>Fungi</taxon>
        <taxon>Fungi incertae sedis</taxon>
        <taxon>Mucoromycota</taxon>
        <taxon>Glomeromycotina</taxon>
        <taxon>Glomeromycetes</taxon>
        <taxon>Diversisporales</taxon>
        <taxon>Gigasporaceae</taxon>
        <taxon>Cetraspora</taxon>
    </lineage>
</organism>
<accession>A0ACA9QJM2</accession>
<evidence type="ECO:0000313" key="1">
    <source>
        <dbReference type="EMBL" id="CAG8753450.1"/>
    </source>
</evidence>
<name>A0ACA9QJM2_9GLOM</name>
<gene>
    <name evidence="1" type="ORF">SPELUC_LOCUS14642</name>
</gene>
<feature type="non-terminal residue" evidence="1">
    <location>
        <position position="41"/>
    </location>
</feature>
<reference evidence="1" key="1">
    <citation type="submission" date="2021-06" db="EMBL/GenBank/DDBJ databases">
        <authorList>
            <person name="Kallberg Y."/>
            <person name="Tangrot J."/>
            <person name="Rosling A."/>
        </authorList>
    </citation>
    <scope>NUCLEOTIDE SEQUENCE</scope>
    <source>
        <strain evidence="1">28 12/20/2015</strain>
    </source>
</reference>